<accession>A0A383CSG1</accession>
<protein>
    <submittedName>
        <fullName evidence="1">Uncharacterized protein</fullName>
    </submittedName>
</protein>
<name>A0A383CSG1_9ZZZZ</name>
<feature type="non-terminal residue" evidence="1">
    <location>
        <position position="24"/>
    </location>
</feature>
<gene>
    <name evidence="1" type="ORF">METZ01_LOCUS488141</name>
</gene>
<organism evidence="1">
    <name type="scientific">marine metagenome</name>
    <dbReference type="NCBI Taxonomy" id="408172"/>
    <lineage>
        <taxon>unclassified sequences</taxon>
        <taxon>metagenomes</taxon>
        <taxon>ecological metagenomes</taxon>
    </lineage>
</organism>
<evidence type="ECO:0000313" key="1">
    <source>
        <dbReference type="EMBL" id="SVE35287.1"/>
    </source>
</evidence>
<proteinExistence type="predicted"/>
<dbReference type="SUPFAM" id="SSF102522">
    <property type="entry name" value="Bacterial fluorinating enzyme, N-terminal domain"/>
    <property type="match status" value="1"/>
</dbReference>
<dbReference type="AlphaFoldDB" id="A0A383CSG1"/>
<sequence>MAIITLTTDLGTKDYYLSMVKGAI</sequence>
<dbReference type="Gene3D" id="3.40.50.10790">
    <property type="entry name" value="S-adenosyl-l-methionine hydroxide adenosyltransferase, N-terminal"/>
    <property type="match status" value="1"/>
</dbReference>
<dbReference type="EMBL" id="UINC01211405">
    <property type="protein sequence ID" value="SVE35287.1"/>
    <property type="molecule type" value="Genomic_DNA"/>
</dbReference>
<reference evidence="1" key="1">
    <citation type="submission" date="2018-05" db="EMBL/GenBank/DDBJ databases">
        <authorList>
            <person name="Lanie J.A."/>
            <person name="Ng W.-L."/>
            <person name="Kazmierczak K.M."/>
            <person name="Andrzejewski T.M."/>
            <person name="Davidsen T.M."/>
            <person name="Wayne K.J."/>
            <person name="Tettelin H."/>
            <person name="Glass J.I."/>
            <person name="Rusch D."/>
            <person name="Podicherti R."/>
            <person name="Tsui H.-C.T."/>
            <person name="Winkler M.E."/>
        </authorList>
    </citation>
    <scope>NUCLEOTIDE SEQUENCE</scope>
</reference>
<dbReference type="InterPro" id="IPR023228">
    <property type="entry name" value="SAM_OH_AdoTrfase_N_sf"/>
</dbReference>